<protein>
    <submittedName>
        <fullName evidence="2">Invasion protein</fullName>
    </submittedName>
</protein>
<evidence type="ECO:0000313" key="2">
    <source>
        <dbReference type="EMBL" id="OAN18702.1"/>
    </source>
</evidence>
<proteinExistence type="predicted"/>
<organism evidence="2 3">
    <name type="scientific">Photobacterium jeanii</name>
    <dbReference type="NCBI Taxonomy" id="858640"/>
    <lineage>
        <taxon>Bacteria</taxon>
        <taxon>Pseudomonadati</taxon>
        <taxon>Pseudomonadota</taxon>
        <taxon>Gammaproteobacteria</taxon>
        <taxon>Vibrionales</taxon>
        <taxon>Vibrionaceae</taxon>
        <taxon>Photobacterium</taxon>
    </lineage>
</organism>
<keyword evidence="1" id="KW-0812">Transmembrane</keyword>
<name>A0A178KQ71_9GAMM</name>
<dbReference type="GO" id="GO:0005886">
    <property type="term" value="C:plasma membrane"/>
    <property type="evidence" value="ECO:0007669"/>
    <property type="project" value="TreeGrafter"/>
</dbReference>
<dbReference type="Proteomes" id="UP000078503">
    <property type="component" value="Unassembled WGS sequence"/>
</dbReference>
<accession>A0A178KQ71</accession>
<dbReference type="Pfam" id="PF04247">
    <property type="entry name" value="SirB"/>
    <property type="match status" value="1"/>
</dbReference>
<evidence type="ECO:0000256" key="1">
    <source>
        <dbReference type="SAM" id="Phobius"/>
    </source>
</evidence>
<reference evidence="2 3" key="1">
    <citation type="submission" date="2016-03" db="EMBL/GenBank/DDBJ databases">
        <title>Photobacterium proteolyticum sp. nov. a protease producing bacterium isolated from ocean sediments of Laizhou Bay.</title>
        <authorList>
            <person name="Li Y."/>
        </authorList>
    </citation>
    <scope>NUCLEOTIDE SEQUENCE [LARGE SCALE GENOMIC DNA]</scope>
    <source>
        <strain evidence="2 3">R-40508</strain>
    </source>
</reference>
<evidence type="ECO:0000313" key="3">
    <source>
        <dbReference type="Proteomes" id="UP000078503"/>
    </source>
</evidence>
<sequence length="128" mass="14421">MEYYFQLKHIHFLFIALSVLLFTVRYCLMMANSALLEKKFLKVAPHAVDTFMLLSGVALIFVTGFMPFTEAGSWLTQKLSCVLAYYALAFFTLKYGRNKVFKSFAFFGALGWIVAAANIAVTKTSFLG</sequence>
<dbReference type="PANTHER" id="PTHR39594:SF1">
    <property type="entry name" value="PROTEIN YCHQ"/>
    <property type="match status" value="1"/>
</dbReference>
<dbReference type="PANTHER" id="PTHR39594">
    <property type="entry name" value="PROTEIN YCHQ"/>
    <property type="match status" value="1"/>
</dbReference>
<dbReference type="InterPro" id="IPR007360">
    <property type="entry name" value="SirB"/>
</dbReference>
<feature type="transmembrane region" description="Helical" evidence="1">
    <location>
        <begin position="12"/>
        <end position="35"/>
    </location>
</feature>
<keyword evidence="3" id="KW-1185">Reference proteome</keyword>
<keyword evidence="1" id="KW-1133">Transmembrane helix</keyword>
<comment type="caution">
    <text evidence="2">The sequence shown here is derived from an EMBL/GenBank/DDBJ whole genome shotgun (WGS) entry which is preliminary data.</text>
</comment>
<dbReference type="STRING" id="858640.A3K86_07425"/>
<feature type="transmembrane region" description="Helical" evidence="1">
    <location>
        <begin position="100"/>
        <end position="121"/>
    </location>
</feature>
<dbReference type="OrthoDB" id="5588650at2"/>
<dbReference type="PIRSF" id="PIRSF005610">
    <property type="entry name" value="SirB"/>
    <property type="match status" value="1"/>
</dbReference>
<dbReference type="AlphaFoldDB" id="A0A178KQ71"/>
<feature type="transmembrane region" description="Helical" evidence="1">
    <location>
        <begin position="47"/>
        <end position="68"/>
    </location>
</feature>
<gene>
    <name evidence="2" type="ORF">A3K86_07425</name>
</gene>
<dbReference type="EMBL" id="LVHF01000012">
    <property type="protein sequence ID" value="OAN18702.1"/>
    <property type="molecule type" value="Genomic_DNA"/>
</dbReference>
<keyword evidence="1" id="KW-0472">Membrane</keyword>
<dbReference type="RefSeq" id="WP_068329951.1">
    <property type="nucleotide sequence ID" value="NZ_LVHF01000012.1"/>
</dbReference>
<feature type="transmembrane region" description="Helical" evidence="1">
    <location>
        <begin position="74"/>
        <end position="93"/>
    </location>
</feature>